<name>A0A4P6LTC9_9FIRM</name>
<evidence type="ECO:0000259" key="7">
    <source>
        <dbReference type="Pfam" id="PF00746"/>
    </source>
</evidence>
<evidence type="ECO:0000313" key="11">
    <source>
        <dbReference type="Proteomes" id="UP000289794"/>
    </source>
</evidence>
<evidence type="ECO:0000256" key="6">
    <source>
        <dbReference type="SAM" id="SignalP"/>
    </source>
</evidence>
<feature type="domain" description="Gram-positive cocci surface proteins LPxTG" evidence="7">
    <location>
        <begin position="445"/>
        <end position="486"/>
    </location>
</feature>
<reference evidence="10 11" key="1">
    <citation type="submission" date="2019-01" db="EMBL/GenBank/DDBJ databases">
        <title>PMF-metabolizing Aryl O-demethylase.</title>
        <authorList>
            <person name="Kim M."/>
        </authorList>
    </citation>
    <scope>NUCLEOTIDE SEQUENCE [LARGE SCALE GENOMIC DNA]</scope>
    <source>
        <strain evidence="10 11">PMF1</strain>
    </source>
</reference>
<evidence type="ECO:0000313" key="10">
    <source>
        <dbReference type="EMBL" id="QBE95554.1"/>
    </source>
</evidence>
<feature type="transmembrane region" description="Helical" evidence="5">
    <location>
        <begin position="458"/>
        <end position="480"/>
    </location>
</feature>
<sequence length="487" mass="52591">MKKIRKIFAVLLSLAMVLGMSMTTFAADETTEANAKVSGIRQEKDATVSVTAYKIVELDRQSITGYKDLTGEIADVTKPTTAELKSINPTGLDGKSMTKGENYQKGTYSVADYTANLTPGMYLIVVTGSSYVYNPMTISVNLQNDQVSSTDTVAKPSEPTIVKKADQPDVEIGKDVNFTVEATIPGYGPEYTGDVSFEITDTLSGGLTYNKDANVSVTGLKDGFTVPTVQQNGQVLTISFDSEMIKNHPGEIVTITYSAKVNENAVTNFDPNTNKAELEYSNAPDSTTKKDSTTKTYTFEIDGLVSGSTTDRYEDIFKTDDGTKTETSEKIEYKRLKGAEFGLFTDAECTKLFKSATTDENGHLNIKGLDGDVTYYLKETKAPTGFQLNDVPVSVLVTPSYEEDGTLKSFTVKIGDTVTSTYTAEYTAEGTVTKVDHSGDGYQFKNTKLSSLPSTGGIGTTIFTIGGCLIMIVAAGLFFASRRKSAK</sequence>
<dbReference type="InterPro" id="IPR019931">
    <property type="entry name" value="LPXTG_anchor"/>
</dbReference>
<dbReference type="Gene3D" id="2.60.40.740">
    <property type="match status" value="1"/>
</dbReference>
<feature type="signal peptide" evidence="6">
    <location>
        <begin position="1"/>
        <end position="26"/>
    </location>
</feature>
<keyword evidence="1" id="KW-0134">Cell wall</keyword>
<dbReference type="EMBL" id="CP035945">
    <property type="protein sequence ID" value="QBE95554.1"/>
    <property type="molecule type" value="Genomic_DNA"/>
</dbReference>
<dbReference type="Gene3D" id="2.60.40.10">
    <property type="entry name" value="Immunoglobulins"/>
    <property type="match status" value="1"/>
</dbReference>
<feature type="chain" id="PRO_5020386779" evidence="6">
    <location>
        <begin position="27"/>
        <end position="487"/>
    </location>
</feature>
<dbReference type="NCBIfam" id="TIGR01167">
    <property type="entry name" value="LPXTG_anchor"/>
    <property type="match status" value="1"/>
</dbReference>
<feature type="domain" description="Gram-positive pilin backbone subunit 2 Cna-B-like" evidence="8">
    <location>
        <begin position="172"/>
        <end position="284"/>
    </location>
</feature>
<protein>
    <submittedName>
        <fullName evidence="10">Trypsin-resistant surface T6 protein</fullName>
    </submittedName>
</protein>
<dbReference type="InterPro" id="IPR041033">
    <property type="entry name" value="SpaA_PFL_dom_1"/>
</dbReference>
<keyword evidence="3 6" id="KW-0732">Signal</keyword>
<keyword evidence="4" id="KW-0572">Peptidoglycan-anchor</keyword>
<keyword evidence="2" id="KW-0964">Secreted</keyword>
<keyword evidence="5" id="KW-0812">Transmembrane</keyword>
<dbReference type="InterPro" id="IPR013783">
    <property type="entry name" value="Ig-like_fold"/>
</dbReference>
<gene>
    <name evidence="10" type="primary">tee6</name>
    <name evidence="10" type="ORF">PMF13cell1_01077</name>
</gene>
<dbReference type="RefSeq" id="WP_130180065.1">
    <property type="nucleotide sequence ID" value="NZ_CP035945.1"/>
</dbReference>
<dbReference type="AlphaFoldDB" id="A0A4P6LTC9"/>
<evidence type="ECO:0000256" key="4">
    <source>
        <dbReference type="ARBA" id="ARBA00023088"/>
    </source>
</evidence>
<evidence type="ECO:0000259" key="9">
    <source>
        <dbReference type="Pfam" id="PF17802"/>
    </source>
</evidence>
<evidence type="ECO:0000259" key="8">
    <source>
        <dbReference type="Pfam" id="PF16569"/>
    </source>
</evidence>
<dbReference type="Pfam" id="PF17802">
    <property type="entry name" value="SpaA"/>
    <property type="match status" value="1"/>
</dbReference>
<dbReference type="InterPro" id="IPR026466">
    <property type="entry name" value="Fim_isopep_form_D2_dom"/>
</dbReference>
<evidence type="ECO:0000256" key="5">
    <source>
        <dbReference type="SAM" id="Phobius"/>
    </source>
</evidence>
<dbReference type="Pfam" id="PF16569">
    <property type="entry name" value="GramPos_pilinBB"/>
    <property type="match status" value="1"/>
</dbReference>
<evidence type="ECO:0000256" key="1">
    <source>
        <dbReference type="ARBA" id="ARBA00022512"/>
    </source>
</evidence>
<dbReference type="NCBIfam" id="TIGR04226">
    <property type="entry name" value="RrgB_K2N_iso_D2"/>
    <property type="match status" value="1"/>
</dbReference>
<feature type="domain" description="SpaA-like prealbumin fold" evidence="9">
    <location>
        <begin position="333"/>
        <end position="398"/>
    </location>
</feature>
<dbReference type="Pfam" id="PF00746">
    <property type="entry name" value="Gram_pos_anchor"/>
    <property type="match status" value="1"/>
</dbReference>
<dbReference type="KEGG" id="bpro:PMF13cell1_01077"/>
<keyword evidence="5" id="KW-0472">Membrane</keyword>
<evidence type="ECO:0000256" key="2">
    <source>
        <dbReference type="ARBA" id="ARBA00022525"/>
    </source>
</evidence>
<keyword evidence="5" id="KW-1133">Transmembrane helix</keyword>
<organism evidence="10 11">
    <name type="scientific">Blautia producta</name>
    <dbReference type="NCBI Taxonomy" id="33035"/>
    <lineage>
        <taxon>Bacteria</taxon>
        <taxon>Bacillati</taxon>
        <taxon>Bacillota</taxon>
        <taxon>Clostridia</taxon>
        <taxon>Lachnospirales</taxon>
        <taxon>Lachnospiraceae</taxon>
        <taxon>Blautia</taxon>
    </lineage>
</organism>
<dbReference type="Proteomes" id="UP000289794">
    <property type="component" value="Chromosome"/>
</dbReference>
<accession>A0A4P6LTC9</accession>
<dbReference type="InterPro" id="IPR032334">
    <property type="entry name" value="GramPos_pilinBB"/>
</dbReference>
<proteinExistence type="predicted"/>
<evidence type="ECO:0000256" key="3">
    <source>
        <dbReference type="ARBA" id="ARBA00022729"/>
    </source>
</evidence>